<dbReference type="GO" id="GO:0009927">
    <property type="term" value="F:histidine phosphotransfer kinase activity"/>
    <property type="evidence" value="ECO:0007669"/>
    <property type="project" value="TreeGrafter"/>
</dbReference>
<keyword evidence="12" id="KW-1185">Reference proteome</keyword>
<reference evidence="11" key="1">
    <citation type="submission" date="2020-05" db="EMBL/GenBank/DDBJ databases">
        <title>Phylogenomic resolution of chytrid fungi.</title>
        <authorList>
            <person name="Stajich J.E."/>
            <person name="Amses K."/>
            <person name="Simmons R."/>
            <person name="Seto K."/>
            <person name="Myers J."/>
            <person name="Bonds A."/>
            <person name="Quandt C.A."/>
            <person name="Barry K."/>
            <person name="Liu P."/>
            <person name="Grigoriev I."/>
            <person name="Longcore J.E."/>
            <person name="James T.Y."/>
        </authorList>
    </citation>
    <scope>NUCLEOTIDE SEQUENCE</scope>
    <source>
        <strain evidence="11">JEL0318</strain>
    </source>
</reference>
<dbReference type="EC" id="2.7.13.3" evidence="2"/>
<organism evidence="11 12">
    <name type="scientific">Rhizophlyctis rosea</name>
    <dbReference type="NCBI Taxonomy" id="64517"/>
    <lineage>
        <taxon>Eukaryota</taxon>
        <taxon>Fungi</taxon>
        <taxon>Fungi incertae sedis</taxon>
        <taxon>Chytridiomycota</taxon>
        <taxon>Chytridiomycota incertae sedis</taxon>
        <taxon>Chytridiomycetes</taxon>
        <taxon>Rhizophlyctidales</taxon>
        <taxon>Rhizophlyctidaceae</taxon>
        <taxon>Rhizophlyctis</taxon>
    </lineage>
</organism>
<dbReference type="Gene3D" id="3.40.50.2300">
    <property type="match status" value="1"/>
</dbReference>
<dbReference type="InterPro" id="IPR001789">
    <property type="entry name" value="Sig_transdc_resp-reg_receiver"/>
</dbReference>
<dbReference type="SMART" id="SM00387">
    <property type="entry name" value="HATPase_c"/>
    <property type="match status" value="1"/>
</dbReference>
<evidence type="ECO:0000313" key="11">
    <source>
        <dbReference type="EMBL" id="KAJ3039742.1"/>
    </source>
</evidence>
<protein>
    <recommendedName>
        <fullName evidence="2">histidine kinase</fullName>
        <ecNumber evidence="2">2.7.13.3</ecNumber>
    </recommendedName>
</protein>
<keyword evidence="8" id="KW-1133">Transmembrane helix</keyword>
<dbReference type="Proteomes" id="UP001212841">
    <property type="component" value="Unassembled WGS sequence"/>
</dbReference>
<evidence type="ECO:0000259" key="10">
    <source>
        <dbReference type="PROSITE" id="PS50110"/>
    </source>
</evidence>
<evidence type="ECO:0000256" key="7">
    <source>
        <dbReference type="SAM" id="MobiDB-lite"/>
    </source>
</evidence>
<feature type="modified residue" description="4-aspartylphosphate" evidence="6">
    <location>
        <position position="977"/>
    </location>
</feature>
<keyword evidence="8" id="KW-0472">Membrane</keyword>
<dbReference type="Pfam" id="PF02518">
    <property type="entry name" value="HATPase_c"/>
    <property type="match status" value="1"/>
</dbReference>
<keyword evidence="5" id="KW-0418">Kinase</keyword>
<dbReference type="InterPro" id="IPR004358">
    <property type="entry name" value="Sig_transdc_His_kin-like_C"/>
</dbReference>
<keyword evidence="4" id="KW-0808">Transferase</keyword>
<keyword evidence="8" id="KW-0812">Transmembrane</keyword>
<dbReference type="PROSITE" id="PS50109">
    <property type="entry name" value="HIS_KIN"/>
    <property type="match status" value="1"/>
</dbReference>
<dbReference type="SUPFAM" id="SSF47384">
    <property type="entry name" value="Homodimeric domain of signal transducing histidine kinase"/>
    <property type="match status" value="1"/>
</dbReference>
<dbReference type="EMBL" id="JADGJD010001609">
    <property type="protein sequence ID" value="KAJ3039742.1"/>
    <property type="molecule type" value="Genomic_DNA"/>
</dbReference>
<name>A0AAD5X0G5_9FUNG</name>
<evidence type="ECO:0000256" key="2">
    <source>
        <dbReference type="ARBA" id="ARBA00012438"/>
    </source>
</evidence>
<dbReference type="SUPFAM" id="SSF55874">
    <property type="entry name" value="ATPase domain of HSP90 chaperone/DNA topoisomerase II/histidine kinase"/>
    <property type="match status" value="1"/>
</dbReference>
<dbReference type="Gene3D" id="1.10.287.130">
    <property type="match status" value="1"/>
</dbReference>
<dbReference type="AlphaFoldDB" id="A0AAD5X0G5"/>
<keyword evidence="3 6" id="KW-0597">Phosphoprotein</keyword>
<accession>A0AAD5X0G5</accession>
<dbReference type="Pfam" id="PF00512">
    <property type="entry name" value="HisKA"/>
    <property type="match status" value="1"/>
</dbReference>
<dbReference type="PANTHER" id="PTHR43047">
    <property type="entry name" value="TWO-COMPONENT HISTIDINE PROTEIN KINASE"/>
    <property type="match status" value="1"/>
</dbReference>
<dbReference type="GO" id="GO:0005886">
    <property type="term" value="C:plasma membrane"/>
    <property type="evidence" value="ECO:0007669"/>
    <property type="project" value="TreeGrafter"/>
</dbReference>
<dbReference type="PRINTS" id="PR00344">
    <property type="entry name" value="BCTRLSENSOR"/>
</dbReference>
<evidence type="ECO:0000256" key="6">
    <source>
        <dbReference type="PROSITE-ProRule" id="PRU00169"/>
    </source>
</evidence>
<comment type="catalytic activity">
    <reaction evidence="1">
        <text>ATP + protein L-histidine = ADP + protein N-phospho-L-histidine.</text>
        <dbReference type="EC" id="2.7.13.3"/>
    </reaction>
</comment>
<dbReference type="SMART" id="SM00448">
    <property type="entry name" value="REC"/>
    <property type="match status" value="1"/>
</dbReference>
<evidence type="ECO:0000256" key="3">
    <source>
        <dbReference type="ARBA" id="ARBA00022553"/>
    </source>
</evidence>
<feature type="domain" description="Response regulatory" evidence="10">
    <location>
        <begin position="928"/>
        <end position="1058"/>
    </location>
</feature>
<dbReference type="Pfam" id="PF00072">
    <property type="entry name" value="Response_reg"/>
    <property type="match status" value="1"/>
</dbReference>
<evidence type="ECO:0000256" key="4">
    <source>
        <dbReference type="ARBA" id="ARBA00022679"/>
    </source>
</evidence>
<proteinExistence type="predicted"/>
<feature type="region of interest" description="Disordered" evidence="7">
    <location>
        <begin position="32"/>
        <end position="87"/>
    </location>
</feature>
<evidence type="ECO:0000256" key="5">
    <source>
        <dbReference type="ARBA" id="ARBA00022777"/>
    </source>
</evidence>
<feature type="transmembrane region" description="Helical" evidence="8">
    <location>
        <begin position="259"/>
        <end position="276"/>
    </location>
</feature>
<dbReference type="InterPro" id="IPR036890">
    <property type="entry name" value="HATPase_C_sf"/>
</dbReference>
<feature type="transmembrane region" description="Helical" evidence="8">
    <location>
        <begin position="288"/>
        <end position="308"/>
    </location>
</feature>
<dbReference type="PANTHER" id="PTHR43047:SF72">
    <property type="entry name" value="OSMOSENSING HISTIDINE PROTEIN KINASE SLN1"/>
    <property type="match status" value="1"/>
</dbReference>
<comment type="caution">
    <text evidence="11">The sequence shown here is derived from an EMBL/GenBank/DDBJ whole genome shotgun (WGS) entry which is preliminary data.</text>
</comment>
<evidence type="ECO:0000256" key="1">
    <source>
        <dbReference type="ARBA" id="ARBA00000085"/>
    </source>
</evidence>
<feature type="transmembrane region" description="Helical" evidence="8">
    <location>
        <begin position="178"/>
        <end position="198"/>
    </location>
</feature>
<dbReference type="InterPro" id="IPR003594">
    <property type="entry name" value="HATPase_dom"/>
</dbReference>
<evidence type="ECO:0000259" key="9">
    <source>
        <dbReference type="PROSITE" id="PS50109"/>
    </source>
</evidence>
<feature type="domain" description="Histidine kinase" evidence="9">
    <location>
        <begin position="338"/>
        <end position="616"/>
    </location>
</feature>
<dbReference type="SUPFAM" id="SSF52172">
    <property type="entry name" value="CheY-like"/>
    <property type="match status" value="1"/>
</dbReference>
<dbReference type="InterPro" id="IPR036097">
    <property type="entry name" value="HisK_dim/P_sf"/>
</dbReference>
<gene>
    <name evidence="11" type="ORF">HK097_002745</name>
</gene>
<feature type="transmembrane region" description="Helical" evidence="8">
    <location>
        <begin position="140"/>
        <end position="158"/>
    </location>
</feature>
<evidence type="ECO:0000313" key="12">
    <source>
        <dbReference type="Proteomes" id="UP001212841"/>
    </source>
</evidence>
<feature type="non-terminal residue" evidence="11">
    <location>
        <position position="1084"/>
    </location>
</feature>
<dbReference type="CDD" id="cd17546">
    <property type="entry name" value="REC_hyHK_CKI1_RcsC-like"/>
    <property type="match status" value="1"/>
</dbReference>
<dbReference type="CDD" id="cd00082">
    <property type="entry name" value="HisKA"/>
    <property type="match status" value="1"/>
</dbReference>
<dbReference type="Gene3D" id="3.30.565.10">
    <property type="entry name" value="Histidine kinase-like ATPase, C-terminal domain"/>
    <property type="match status" value="1"/>
</dbReference>
<dbReference type="SMART" id="SM00388">
    <property type="entry name" value="HisKA"/>
    <property type="match status" value="1"/>
</dbReference>
<feature type="transmembrane region" description="Helical" evidence="8">
    <location>
        <begin position="210"/>
        <end position="230"/>
    </location>
</feature>
<sequence>MAILPTLRQKFRTPVNLGALILKGRQKLTSSTFTLSDSSEDEESDPIHPPKSSSSSGDTRIGGTTGLGGRMPKLSAKGNKKKPLREGHDLKKGPYYVRMWNTILKSIVQSLDYFVPDEIRLRQKGPSESDQVKKLFQTRVTVFLLATLSGFLGMQLVSDMYEIRYGAVNSEQFSVPSQWLSIMDPLSAFGSVGFLVLMFSIKEHWVEVEFAGKVVILFIIFLFTFISTISDAFWKLGHSGFLIAPPFGYFLVSRNFGMIVSYLVVATYTWSFYWSLGRQLPPLTTHQWHWILGDIYVVTCAFYILNIFDDLARYQEGLERDVQHERDVNQAKSRFISSMSHELRTPLHGILATVELLADLCTTDSQRTLLNTIESCGQNLLGIINQVLTYSKAENGTKHQMRIYEFDLFKLVEEVTESLGPVAARKNVKLYQVVDRVSPLVRKAIGPEGCFRQILVNIGNSIKFTEVGSVELILSEEVMPNGIQPPELEEKDEPDVTHRPGLDAEQASTSIARADSVVHPDYLLKCEPHQKVDTSKPVYVVFTLKDTGCGMSPAFLEKIFSPFEQDMSDRLVRASEGTGLGLSIVKLLVDEMQGSIEVESHVGKGSTFTITIPLYHGVEKSWLDPTLEILDGEFITSSRHRRQTFLDHLSKTKLGIWQNPHDARFFQVLVDYCKRWGVTPQIVDDIRSDTVILGKVWNGNGDEEKGAKLKEGDGKVDDEGVLKEKDRMAKMFDRLDVLFIDDDLRQLVYLDRVLKARARPAIVYFTNLTNFGEVCKIAANWSGMVRFVAKPAGPAKILPVLWDILLGREDSLHNAFPHHKQQLIDLSNDIRTDQLRRLDAVTCGAGTCGGDDACQHVKEEDKEDRDELNREWSGETLVVLSEDPVGSIGSLSAVDSREGSDVEERSVAKVKKGPGIVGPVEAGMSAMRVLIVEDNPVNRKILTTFLDRKSLRYTVAVNGQEAVERWVKDRPTVILMDVQMPIMNGIDATARIRDLERDDLKDPQGNEGDLGRDRTNIIVLTGLDNDEDQEAAMTAGADMFMTKPVSMNKLYKCLQDLGREAYTRVRQVPSRDSVVERQKEEEGG</sequence>
<dbReference type="PROSITE" id="PS50110">
    <property type="entry name" value="RESPONSE_REGULATORY"/>
    <property type="match status" value="1"/>
</dbReference>
<dbReference type="InterPro" id="IPR003661">
    <property type="entry name" value="HisK_dim/P_dom"/>
</dbReference>
<dbReference type="GO" id="GO:0000155">
    <property type="term" value="F:phosphorelay sensor kinase activity"/>
    <property type="evidence" value="ECO:0007669"/>
    <property type="project" value="InterPro"/>
</dbReference>
<dbReference type="InterPro" id="IPR005467">
    <property type="entry name" value="His_kinase_dom"/>
</dbReference>
<dbReference type="InterPro" id="IPR011006">
    <property type="entry name" value="CheY-like_superfamily"/>
</dbReference>
<evidence type="ECO:0000256" key="8">
    <source>
        <dbReference type="SAM" id="Phobius"/>
    </source>
</evidence>